<reference evidence="16 17" key="2">
    <citation type="journal article" date="2022" name="Mol. Biol. Evol.">
        <title>Comparative Genomics Reveals Insights into the Divergent Evolution of Astigmatic Mites and Household Pest Adaptations.</title>
        <authorList>
            <person name="Xiong Q."/>
            <person name="Wan A.T."/>
            <person name="Liu X."/>
            <person name="Fung C.S."/>
            <person name="Xiao X."/>
            <person name="Malainual N."/>
            <person name="Hou J."/>
            <person name="Wang L."/>
            <person name="Wang M."/>
            <person name="Yang K.Y."/>
            <person name="Cui Y."/>
            <person name="Leung E.L."/>
            <person name="Nong W."/>
            <person name="Shin S.K."/>
            <person name="Au S.W."/>
            <person name="Jeong K.Y."/>
            <person name="Chew F.T."/>
            <person name="Hui J.H."/>
            <person name="Leung T.F."/>
            <person name="Tungtrongchitr A."/>
            <person name="Zhong N."/>
            <person name="Liu Z."/>
            <person name="Tsui S.K."/>
        </authorList>
    </citation>
    <scope>NUCLEOTIDE SEQUENCE [LARGE SCALE GENOMIC DNA]</scope>
    <source>
        <strain evidence="16">Derp</strain>
    </source>
</reference>
<evidence type="ECO:0000256" key="13">
    <source>
        <dbReference type="SAM" id="Phobius"/>
    </source>
</evidence>
<evidence type="ECO:0000256" key="2">
    <source>
        <dbReference type="ARBA" id="ARBA00008685"/>
    </source>
</evidence>
<dbReference type="SMART" id="SM00918">
    <property type="entry name" value="Lig_chan-Glu_bd"/>
    <property type="match status" value="2"/>
</dbReference>
<sequence>MMIIKCLMFKIIYLIIININVNKSLPSLNVQSYLGNENLWNYLKQFQQPEYYSTKKTTIILVENLMDSPFRSTFNIHNRLIEIDCPFKLYTNLTSNELYSNLSYRMNPENRYRNVLILFDFSLSIQSMNNLNGLWLKFSKIIYKLQIRYLKCLTCMPFLFIFFTESNDHQQHLKYKKIFNQWLTGLSLTTDKRFRLIIVLTDSLGTITNTIHLRPIWYGCQQFDGVFLPEYPDDFKKLNQSLWKCNLNQTILTISINNFTPLCNFDTFEMLRSYSIDYKLIRLLSKKINFNYQLIDAEQNWGYRIGPNRSFSGSIGHLLNGTADLAMCGVSLNEDRSKVVEFTYFTVIDELTFITTFPMDSEIQKWIFLQPFQTPIWLAIVFSFVIILLLIFSISKLSIIDQSKQSLSSITINLLAIFLSKSLTKKIPKSFKYRILYLSFMLAMIVLIPTYCGSYYSSLAIVQYQKPIETINQLIKIAQNNDDNSYNIITLQFSSYLELFIDADPNSGSTFIIGQHMNRTHSKMAKNIEQGIQIVQNNSNEKNFIYIDLRMPLEISRKLFAEIPLYISNDRFGSNLIAFAFPKQSSLYRSFDFYIKISYEIGLHEHWYRQIFHYIPAKNQQVHDFIRSYGNGKNRELSFIVDGIQLNDLKLTFYLWTIQFQGDQSLWNYLQQICHKEDLFELQMMKIILIENIHTMNDSIDMNNRLRNRLEYDFDCPFDLFVIDKKPENFYTNFREKTNYRDLNLLIIFDLPDTITENEIESYLNSSIKILQIFYDQCYSCEPYMLAFITDNQQFNLTNCLYQSLSKSIRRLDRNFRLKIIAGNRNPKTMTTTIHLRPVFDGCRMTNSVYIPQNDEDFLRIKTSYLKCNLKKQSLNVVVNNFNPLCNLIKYPYLHLSSTSIDRYFIDLLAVRMNFTYNFIDGKQNWGHLIGPNQWTGSIGHIINGTADIGICGISISYARAMAIHFTMITLNDELGFITQFPAEKPRMWLFIKPFEMILWLTILLSFFTILIVLYLTKKFADLTKQKIQSFSTISMNLYAILLGKSIDTASIVEQNRIRIIFLSLILTMIVLSPAYCASFYSILTIPEYERPMDTTNDILKAAQDDYFKIICLKFSSYYDTFVDSPKDLTTLYMIGQHLKRSKEKMTESIEEGIDIVQNDPNGRYIYIDSKLTLLLSKLIAKKPLHVGQGSFGIDFISVALAKHSPFGNVIDHYVQILYESNLSQAWFYKIVMEIEKYHSLLELSSSKTLVDNGVKLIHVYSIFILFFIGNLCSIFVFLAEISYRKIISIKTSWQHF</sequence>
<keyword evidence="10" id="KW-0325">Glycoprotein</keyword>
<dbReference type="InterPro" id="IPR001320">
    <property type="entry name" value="Iontro_rcpt_C"/>
</dbReference>
<feature type="domain" description="Ionotropic glutamate receptor L-glutamate and glycine-binding" evidence="15">
    <location>
        <begin position="892"/>
        <end position="944"/>
    </location>
</feature>
<comment type="subcellular location">
    <subcellularLocation>
        <location evidence="1">Cell membrane</location>
        <topology evidence="1">Multi-pass membrane protein</topology>
    </subcellularLocation>
</comment>
<protein>
    <recommendedName>
        <fullName evidence="15">Ionotropic glutamate receptor L-glutamate and glycine-binding domain-containing protein</fullName>
    </recommendedName>
</protein>
<keyword evidence="11" id="KW-1071">Ligand-gated ion channel</keyword>
<dbReference type="Gene3D" id="3.40.190.10">
    <property type="entry name" value="Periplasmic binding protein-like II"/>
    <property type="match status" value="2"/>
</dbReference>
<reference evidence="16 17" key="1">
    <citation type="journal article" date="2018" name="J. Allergy Clin. Immunol.">
        <title>High-quality assembly of Dermatophagoides pteronyssinus genome and transcriptome reveals a wide range of novel allergens.</title>
        <authorList>
            <person name="Liu X.Y."/>
            <person name="Yang K.Y."/>
            <person name="Wang M.Q."/>
            <person name="Kwok J.S."/>
            <person name="Zeng X."/>
            <person name="Yang Z."/>
            <person name="Xiao X.J."/>
            <person name="Lau C.P."/>
            <person name="Li Y."/>
            <person name="Huang Z.M."/>
            <person name="Ba J.G."/>
            <person name="Yim A.K."/>
            <person name="Ouyang C.Y."/>
            <person name="Ngai S.M."/>
            <person name="Chan T.F."/>
            <person name="Leung E.L."/>
            <person name="Liu L."/>
            <person name="Liu Z.G."/>
            <person name="Tsui S.K."/>
        </authorList>
    </citation>
    <scope>NUCLEOTIDE SEQUENCE [LARGE SCALE GENOMIC DNA]</scope>
    <source>
        <strain evidence="16">Derp</strain>
    </source>
</reference>
<dbReference type="Pfam" id="PF00060">
    <property type="entry name" value="Lig_chan"/>
    <property type="match status" value="2"/>
</dbReference>
<feature type="domain" description="Ionotropic glutamate receptor L-glutamate and glycine-binding" evidence="15">
    <location>
        <begin position="261"/>
        <end position="320"/>
    </location>
</feature>
<dbReference type="Gene3D" id="1.10.287.70">
    <property type="match status" value="2"/>
</dbReference>
<dbReference type="InterPro" id="IPR019594">
    <property type="entry name" value="Glu/Gly-bd"/>
</dbReference>
<evidence type="ECO:0000313" key="17">
    <source>
        <dbReference type="Proteomes" id="UP000887458"/>
    </source>
</evidence>
<feature type="transmembrane region" description="Helical" evidence="13">
    <location>
        <begin position="1258"/>
        <end position="1280"/>
    </location>
</feature>
<evidence type="ECO:0000313" key="16">
    <source>
        <dbReference type="EMBL" id="KAH9418209.1"/>
    </source>
</evidence>
<keyword evidence="12" id="KW-0407">Ion channel</keyword>
<feature type="signal peptide" evidence="14">
    <location>
        <begin position="1"/>
        <end position="26"/>
    </location>
</feature>
<keyword evidence="5 13" id="KW-0812">Transmembrane</keyword>
<keyword evidence="6 13" id="KW-1133">Transmembrane helix</keyword>
<evidence type="ECO:0000256" key="9">
    <source>
        <dbReference type="ARBA" id="ARBA00023170"/>
    </source>
</evidence>
<name>A0ABQ8J6P2_DERPT</name>
<evidence type="ECO:0000256" key="8">
    <source>
        <dbReference type="ARBA" id="ARBA00023136"/>
    </source>
</evidence>
<keyword evidence="14" id="KW-0732">Signal</keyword>
<evidence type="ECO:0000256" key="4">
    <source>
        <dbReference type="ARBA" id="ARBA00022475"/>
    </source>
</evidence>
<dbReference type="Pfam" id="PF10613">
    <property type="entry name" value="Lig_chan-Glu_bd"/>
    <property type="match status" value="2"/>
</dbReference>
<comment type="caution">
    <text evidence="16">The sequence shown here is derived from an EMBL/GenBank/DDBJ whole genome shotgun (WGS) entry which is preliminary data.</text>
</comment>
<feature type="transmembrane region" description="Helical" evidence="13">
    <location>
        <begin position="435"/>
        <end position="456"/>
    </location>
</feature>
<keyword evidence="7" id="KW-0406">Ion transport</keyword>
<keyword evidence="8 13" id="KW-0472">Membrane</keyword>
<evidence type="ECO:0000256" key="5">
    <source>
        <dbReference type="ARBA" id="ARBA00022692"/>
    </source>
</evidence>
<evidence type="ECO:0000256" key="10">
    <source>
        <dbReference type="ARBA" id="ARBA00023180"/>
    </source>
</evidence>
<feature type="chain" id="PRO_5045520546" description="Ionotropic glutamate receptor L-glutamate and glycine-binding domain-containing protein" evidence="14">
    <location>
        <begin position="27"/>
        <end position="1297"/>
    </location>
</feature>
<gene>
    <name evidence="16" type="ORF">DERP_010763</name>
</gene>
<evidence type="ECO:0000259" key="15">
    <source>
        <dbReference type="SMART" id="SM00918"/>
    </source>
</evidence>
<keyword evidence="4" id="KW-1003">Cell membrane</keyword>
<feature type="transmembrane region" description="Helical" evidence="13">
    <location>
        <begin position="1060"/>
        <end position="1084"/>
    </location>
</feature>
<organism evidence="16 17">
    <name type="scientific">Dermatophagoides pteronyssinus</name>
    <name type="common">European house dust mite</name>
    <dbReference type="NCBI Taxonomy" id="6956"/>
    <lineage>
        <taxon>Eukaryota</taxon>
        <taxon>Metazoa</taxon>
        <taxon>Ecdysozoa</taxon>
        <taxon>Arthropoda</taxon>
        <taxon>Chelicerata</taxon>
        <taxon>Arachnida</taxon>
        <taxon>Acari</taxon>
        <taxon>Acariformes</taxon>
        <taxon>Sarcoptiformes</taxon>
        <taxon>Astigmata</taxon>
        <taxon>Psoroptidia</taxon>
        <taxon>Analgoidea</taxon>
        <taxon>Pyroglyphidae</taxon>
        <taxon>Dermatophagoidinae</taxon>
        <taxon>Dermatophagoides</taxon>
    </lineage>
</organism>
<keyword evidence="17" id="KW-1185">Reference proteome</keyword>
<evidence type="ECO:0000256" key="3">
    <source>
        <dbReference type="ARBA" id="ARBA00022448"/>
    </source>
</evidence>
<evidence type="ECO:0000256" key="12">
    <source>
        <dbReference type="ARBA" id="ARBA00023303"/>
    </source>
</evidence>
<accession>A0ABQ8J6P2</accession>
<evidence type="ECO:0000256" key="7">
    <source>
        <dbReference type="ARBA" id="ARBA00023065"/>
    </source>
</evidence>
<dbReference type="SUPFAM" id="SSF53850">
    <property type="entry name" value="Periplasmic binding protein-like II"/>
    <property type="match status" value="2"/>
</dbReference>
<dbReference type="PANTHER" id="PTHR42643:SF24">
    <property type="entry name" value="IONOTROPIC RECEPTOR 60A"/>
    <property type="match status" value="1"/>
</dbReference>
<dbReference type="InterPro" id="IPR052192">
    <property type="entry name" value="Insect_Ionotropic_Sensory_Rcpt"/>
</dbReference>
<evidence type="ECO:0000256" key="6">
    <source>
        <dbReference type="ARBA" id="ARBA00022989"/>
    </source>
</evidence>
<dbReference type="PANTHER" id="PTHR42643">
    <property type="entry name" value="IONOTROPIC RECEPTOR 20A-RELATED"/>
    <property type="match status" value="1"/>
</dbReference>
<proteinExistence type="inferred from homology"/>
<dbReference type="Proteomes" id="UP000887458">
    <property type="component" value="Unassembled WGS sequence"/>
</dbReference>
<keyword evidence="9" id="KW-0675">Receptor</keyword>
<evidence type="ECO:0000256" key="11">
    <source>
        <dbReference type="ARBA" id="ARBA00023286"/>
    </source>
</evidence>
<keyword evidence="3" id="KW-0813">Transport</keyword>
<feature type="transmembrane region" description="Helical" evidence="13">
    <location>
        <begin position="375"/>
        <end position="394"/>
    </location>
</feature>
<comment type="similarity">
    <text evidence="2">Belongs to the glutamate-gated ion channel (TC 1.A.10.1) family.</text>
</comment>
<dbReference type="EMBL" id="NJHN03000065">
    <property type="protein sequence ID" value="KAH9418209.1"/>
    <property type="molecule type" value="Genomic_DNA"/>
</dbReference>
<feature type="transmembrane region" description="Helical" evidence="13">
    <location>
        <begin position="997"/>
        <end position="1017"/>
    </location>
</feature>
<evidence type="ECO:0000256" key="14">
    <source>
        <dbReference type="SAM" id="SignalP"/>
    </source>
</evidence>
<evidence type="ECO:0000256" key="1">
    <source>
        <dbReference type="ARBA" id="ARBA00004651"/>
    </source>
</evidence>